<reference evidence="2 3" key="1">
    <citation type="submission" date="2019-04" db="EMBL/GenBank/DDBJ databases">
        <authorList>
            <person name="Feng G."/>
            <person name="Zhang J."/>
            <person name="Zhu H."/>
        </authorList>
    </citation>
    <scope>NUCLEOTIDE SEQUENCE [LARGE SCALE GENOMIC DNA]</scope>
    <source>
        <strain evidence="2 3">92R-1</strain>
    </source>
</reference>
<dbReference type="Proteomes" id="UP000298337">
    <property type="component" value="Unassembled WGS sequence"/>
</dbReference>
<evidence type="ECO:0000313" key="2">
    <source>
        <dbReference type="EMBL" id="TGE04264.1"/>
    </source>
</evidence>
<dbReference type="Pfam" id="PF16267">
    <property type="entry name" value="DUF4920"/>
    <property type="match status" value="1"/>
</dbReference>
<accession>A0A4Z0P2I8</accession>
<feature type="signal peptide" evidence="1">
    <location>
        <begin position="1"/>
        <end position="29"/>
    </location>
</feature>
<name>A0A4Z0P2I8_9BACT</name>
<evidence type="ECO:0000256" key="1">
    <source>
        <dbReference type="SAM" id="SignalP"/>
    </source>
</evidence>
<gene>
    <name evidence="2" type="ORF">EU556_23645</name>
</gene>
<organism evidence="2 3">
    <name type="scientific">Hymenobacter fodinae</name>
    <dbReference type="NCBI Taxonomy" id="2510796"/>
    <lineage>
        <taxon>Bacteria</taxon>
        <taxon>Pseudomonadati</taxon>
        <taxon>Bacteroidota</taxon>
        <taxon>Cytophagia</taxon>
        <taxon>Cytophagales</taxon>
        <taxon>Hymenobacteraceae</taxon>
        <taxon>Hymenobacter</taxon>
    </lineage>
</organism>
<evidence type="ECO:0000313" key="3">
    <source>
        <dbReference type="Proteomes" id="UP000298337"/>
    </source>
</evidence>
<dbReference type="InterPro" id="IPR032577">
    <property type="entry name" value="DUF4920"/>
</dbReference>
<feature type="chain" id="PRO_5021323807" evidence="1">
    <location>
        <begin position="30"/>
        <end position="172"/>
    </location>
</feature>
<dbReference type="AlphaFoldDB" id="A0A4Z0P2I8"/>
<dbReference type="EMBL" id="SRLA01000006">
    <property type="protein sequence ID" value="TGE04264.1"/>
    <property type="molecule type" value="Genomic_DNA"/>
</dbReference>
<proteinExistence type="predicted"/>
<dbReference type="OrthoDB" id="129527at2"/>
<keyword evidence="1" id="KW-0732">Signal</keyword>
<sequence>MLSHVPRTLFAAALAVLPFAACQSSPETAAIQEPASSTAPALTGKTYGAPISAEGAQPIARLQQALGSKDSAQVKLVGTADAVCQAKGCWLTMKTKDGQPMRVRFKEYAFFVPKDIVGKTVVVNGWAHRETVPVSDLQHYAQDAGKSKQEVAAITEPEQQYTFEADGVLVAD</sequence>
<keyword evidence="3" id="KW-1185">Reference proteome</keyword>
<protein>
    <submittedName>
        <fullName evidence="2">DUF4920 domain-containing protein</fullName>
    </submittedName>
</protein>
<comment type="caution">
    <text evidence="2">The sequence shown here is derived from an EMBL/GenBank/DDBJ whole genome shotgun (WGS) entry which is preliminary data.</text>
</comment>